<gene>
    <name evidence="3" type="ORF">FKG95_10590</name>
</gene>
<comment type="caution">
    <text evidence="3">The sequence shown here is derived from an EMBL/GenBank/DDBJ whole genome shotgun (WGS) entry which is preliminary data.</text>
</comment>
<reference evidence="3 4" key="1">
    <citation type="submission" date="2019-06" db="EMBL/GenBank/DDBJ databases">
        <title>Whole genome sequence for Rhodospirillaceae sp. R148.</title>
        <authorList>
            <person name="Wang G."/>
        </authorList>
    </citation>
    <scope>NUCLEOTIDE SEQUENCE [LARGE SCALE GENOMIC DNA]</scope>
    <source>
        <strain evidence="3 4">R148</strain>
    </source>
</reference>
<keyword evidence="1" id="KW-0472">Membrane</keyword>
<keyword evidence="1" id="KW-0812">Transmembrane</keyword>
<sequence length="203" mass="23290">MFQRRNPLPWAKRLAQILWPKQGWRRAGSYVAHRLRRLPGTPYRIAAGFASGAAVSFTPFLGLHFLMAAVLALALRGNLMAAAIGTVVGNPWTFPLIWAWIYNLGTWMMGGNGTADDFSVTYLLQHPTFIFENFRRLFIPMVIGAVPTAIVAWFLCFWPLRRMVDRYQTARLRRLQKKMERKRRKQAATAAALPYDHVAETRR</sequence>
<dbReference type="Proteomes" id="UP000315252">
    <property type="component" value="Unassembled WGS sequence"/>
</dbReference>
<protein>
    <submittedName>
        <fullName evidence="3">DUF2062 domain-containing protein</fullName>
    </submittedName>
</protein>
<dbReference type="PANTHER" id="PTHR40547">
    <property type="entry name" value="SLL0298 PROTEIN"/>
    <property type="match status" value="1"/>
</dbReference>
<keyword evidence="4" id="KW-1185">Reference proteome</keyword>
<feature type="transmembrane region" description="Helical" evidence="1">
    <location>
        <begin position="137"/>
        <end position="158"/>
    </location>
</feature>
<dbReference type="InterPro" id="IPR018639">
    <property type="entry name" value="DUF2062"/>
</dbReference>
<proteinExistence type="predicted"/>
<name>A0A545TTR3_9PROT</name>
<organism evidence="3 4">
    <name type="scientific">Denitrobaculum tricleocarpae</name>
    <dbReference type="NCBI Taxonomy" id="2591009"/>
    <lineage>
        <taxon>Bacteria</taxon>
        <taxon>Pseudomonadati</taxon>
        <taxon>Pseudomonadota</taxon>
        <taxon>Alphaproteobacteria</taxon>
        <taxon>Rhodospirillales</taxon>
        <taxon>Rhodospirillaceae</taxon>
        <taxon>Denitrobaculum</taxon>
    </lineage>
</organism>
<evidence type="ECO:0000256" key="1">
    <source>
        <dbReference type="SAM" id="Phobius"/>
    </source>
</evidence>
<dbReference type="RefSeq" id="WP_142896322.1">
    <property type="nucleotide sequence ID" value="NZ_ML660054.1"/>
</dbReference>
<feature type="transmembrane region" description="Helical" evidence="1">
    <location>
        <begin position="79"/>
        <end position="101"/>
    </location>
</feature>
<dbReference type="Pfam" id="PF09835">
    <property type="entry name" value="DUF2062"/>
    <property type="match status" value="1"/>
</dbReference>
<dbReference type="AlphaFoldDB" id="A0A545TTR3"/>
<evidence type="ECO:0000259" key="2">
    <source>
        <dbReference type="Pfam" id="PF09835"/>
    </source>
</evidence>
<accession>A0A545TTR3</accession>
<keyword evidence="1" id="KW-1133">Transmembrane helix</keyword>
<feature type="transmembrane region" description="Helical" evidence="1">
    <location>
        <begin position="45"/>
        <end position="72"/>
    </location>
</feature>
<evidence type="ECO:0000313" key="4">
    <source>
        <dbReference type="Proteomes" id="UP000315252"/>
    </source>
</evidence>
<dbReference type="OrthoDB" id="7360463at2"/>
<dbReference type="EMBL" id="VHSH01000003">
    <property type="protein sequence ID" value="TQV80608.1"/>
    <property type="molecule type" value="Genomic_DNA"/>
</dbReference>
<evidence type="ECO:0000313" key="3">
    <source>
        <dbReference type="EMBL" id="TQV80608.1"/>
    </source>
</evidence>
<feature type="domain" description="DUF2062" evidence="2">
    <location>
        <begin position="26"/>
        <end position="172"/>
    </location>
</feature>
<dbReference type="PANTHER" id="PTHR40547:SF1">
    <property type="entry name" value="SLL0298 PROTEIN"/>
    <property type="match status" value="1"/>
</dbReference>